<dbReference type="AlphaFoldDB" id="A0A9P6QMC9"/>
<keyword evidence="10" id="KW-1185">Reference proteome</keyword>
<evidence type="ECO:0000256" key="1">
    <source>
        <dbReference type="ARBA" id="ARBA00012612"/>
    </source>
</evidence>
<organism evidence="9 10">
    <name type="scientific">Actinomortierella ambigua</name>
    <dbReference type="NCBI Taxonomy" id="1343610"/>
    <lineage>
        <taxon>Eukaryota</taxon>
        <taxon>Fungi</taxon>
        <taxon>Fungi incertae sedis</taxon>
        <taxon>Mucoromycota</taxon>
        <taxon>Mortierellomycotina</taxon>
        <taxon>Mortierellomycetes</taxon>
        <taxon>Mortierellales</taxon>
        <taxon>Mortierellaceae</taxon>
        <taxon>Actinomortierella</taxon>
    </lineage>
</organism>
<dbReference type="InterPro" id="IPR052259">
    <property type="entry name" value="Nucleoredoxin-like"/>
</dbReference>
<accession>A0A9P6QMC9</accession>
<feature type="domain" description="Thioredoxin-like fold" evidence="8">
    <location>
        <begin position="69"/>
        <end position="154"/>
    </location>
</feature>
<dbReference type="PANTHER" id="PTHR13871">
    <property type="entry name" value="THIOREDOXIN"/>
    <property type="match status" value="1"/>
</dbReference>
<dbReference type="GO" id="GO:0047134">
    <property type="term" value="F:protein-disulfide reductase [NAD(P)H] activity"/>
    <property type="evidence" value="ECO:0007669"/>
    <property type="project" value="UniProtKB-EC"/>
</dbReference>
<evidence type="ECO:0000256" key="4">
    <source>
        <dbReference type="ARBA" id="ARBA00023027"/>
    </source>
</evidence>
<evidence type="ECO:0000313" key="10">
    <source>
        <dbReference type="Proteomes" id="UP000807716"/>
    </source>
</evidence>
<evidence type="ECO:0000256" key="2">
    <source>
        <dbReference type="ARBA" id="ARBA00022737"/>
    </source>
</evidence>
<gene>
    <name evidence="9" type="primary">NRX1</name>
    <name evidence="9" type="ORF">DFQ27_002190</name>
</gene>
<evidence type="ECO:0000256" key="7">
    <source>
        <dbReference type="SAM" id="MobiDB-lite"/>
    </source>
</evidence>
<feature type="region of interest" description="Disordered" evidence="7">
    <location>
        <begin position="1"/>
        <end position="36"/>
    </location>
</feature>
<dbReference type="PANTHER" id="PTHR13871:SF96">
    <property type="entry name" value="THIOREDOXIN DOMAIN-CONTAINING PROTEIN"/>
    <property type="match status" value="1"/>
</dbReference>
<comment type="catalytic activity">
    <reaction evidence="6">
        <text>[protein]-dithiol + NADP(+) = [protein]-disulfide + NADPH + H(+)</text>
        <dbReference type="Rhea" id="RHEA:18753"/>
        <dbReference type="Rhea" id="RHEA-COMP:10593"/>
        <dbReference type="Rhea" id="RHEA-COMP:10594"/>
        <dbReference type="ChEBI" id="CHEBI:15378"/>
        <dbReference type="ChEBI" id="CHEBI:29950"/>
        <dbReference type="ChEBI" id="CHEBI:50058"/>
        <dbReference type="ChEBI" id="CHEBI:57783"/>
        <dbReference type="ChEBI" id="CHEBI:58349"/>
        <dbReference type="EC" id="1.8.1.8"/>
    </reaction>
</comment>
<reference evidence="9" key="1">
    <citation type="journal article" date="2020" name="Fungal Divers.">
        <title>Resolving the Mortierellaceae phylogeny through synthesis of multi-gene phylogenetics and phylogenomics.</title>
        <authorList>
            <person name="Vandepol N."/>
            <person name="Liber J."/>
            <person name="Desiro A."/>
            <person name="Na H."/>
            <person name="Kennedy M."/>
            <person name="Barry K."/>
            <person name="Grigoriev I.V."/>
            <person name="Miller A.N."/>
            <person name="O'Donnell K."/>
            <person name="Stajich J.E."/>
            <person name="Bonito G."/>
        </authorList>
    </citation>
    <scope>NUCLEOTIDE SEQUENCE</scope>
    <source>
        <strain evidence="9">BC1065</strain>
    </source>
</reference>
<keyword evidence="4" id="KW-0520">NAD</keyword>
<sequence>MSAAETAPLLQAEAPPAVQGAPDSTTNTNVEERRKRAKATIDKSESILFRIKLQDAQGNKVPVYELADKTIGFLCGAGRFAVCQELALQIDEFLEHHPKFTLVYVSLDRQKSTFDRILEAHPRWLAVPYDDPIRIDILNSWKTQGVPCLHIYDPVEHQIVTSWGGSCLRFNADKCYEEWQQGSQGISWWQMLMGWWYYQPPQGVFKDVTEEELAVQSYAELGIGAPSQTAGGQERAAESKKDK</sequence>
<dbReference type="InterPro" id="IPR036249">
    <property type="entry name" value="Thioredoxin-like_sf"/>
</dbReference>
<name>A0A9P6QMC9_9FUNG</name>
<proteinExistence type="predicted"/>
<evidence type="ECO:0000256" key="5">
    <source>
        <dbReference type="ARBA" id="ARBA00047388"/>
    </source>
</evidence>
<comment type="caution">
    <text evidence="9">The sequence shown here is derived from an EMBL/GenBank/DDBJ whole genome shotgun (WGS) entry which is preliminary data.</text>
</comment>
<dbReference type="EMBL" id="JAAAJB010000018">
    <property type="protein sequence ID" value="KAG0269774.1"/>
    <property type="molecule type" value="Genomic_DNA"/>
</dbReference>
<evidence type="ECO:0000256" key="3">
    <source>
        <dbReference type="ARBA" id="ARBA00023002"/>
    </source>
</evidence>
<dbReference type="EC" id="1.8.1.8" evidence="1"/>
<evidence type="ECO:0000259" key="8">
    <source>
        <dbReference type="Pfam" id="PF13905"/>
    </source>
</evidence>
<keyword evidence="2" id="KW-0677">Repeat</keyword>
<dbReference type="Gene3D" id="3.40.30.10">
    <property type="entry name" value="Glutaredoxin"/>
    <property type="match status" value="1"/>
</dbReference>
<dbReference type="Pfam" id="PF13905">
    <property type="entry name" value="Thioredoxin_8"/>
    <property type="match status" value="1"/>
</dbReference>
<dbReference type="SUPFAM" id="SSF52833">
    <property type="entry name" value="Thioredoxin-like"/>
    <property type="match status" value="1"/>
</dbReference>
<evidence type="ECO:0000256" key="6">
    <source>
        <dbReference type="ARBA" id="ARBA00047804"/>
    </source>
</evidence>
<dbReference type="InterPro" id="IPR012336">
    <property type="entry name" value="Thioredoxin-like_fold"/>
</dbReference>
<dbReference type="Proteomes" id="UP000807716">
    <property type="component" value="Unassembled WGS sequence"/>
</dbReference>
<comment type="catalytic activity">
    <reaction evidence="5">
        <text>[protein]-dithiol + NAD(+) = [protein]-disulfide + NADH + H(+)</text>
        <dbReference type="Rhea" id="RHEA:18749"/>
        <dbReference type="Rhea" id="RHEA-COMP:10593"/>
        <dbReference type="Rhea" id="RHEA-COMP:10594"/>
        <dbReference type="ChEBI" id="CHEBI:15378"/>
        <dbReference type="ChEBI" id="CHEBI:29950"/>
        <dbReference type="ChEBI" id="CHEBI:50058"/>
        <dbReference type="ChEBI" id="CHEBI:57540"/>
        <dbReference type="ChEBI" id="CHEBI:57945"/>
        <dbReference type="EC" id="1.8.1.8"/>
    </reaction>
</comment>
<keyword evidence="3" id="KW-0560">Oxidoreductase</keyword>
<dbReference type="OrthoDB" id="409136at2759"/>
<protein>
    <recommendedName>
        <fullName evidence="1">protein-disulfide reductase</fullName>
        <ecNumber evidence="1">1.8.1.8</ecNumber>
    </recommendedName>
</protein>
<evidence type="ECO:0000313" key="9">
    <source>
        <dbReference type="EMBL" id="KAG0269774.1"/>
    </source>
</evidence>